<dbReference type="InterPro" id="IPR001387">
    <property type="entry name" value="Cro/C1-type_HTH"/>
</dbReference>
<evidence type="ECO:0000313" key="3">
    <source>
        <dbReference type="Proteomes" id="UP000436822"/>
    </source>
</evidence>
<keyword evidence="3" id="KW-1185">Reference proteome</keyword>
<dbReference type="Pfam" id="PF01381">
    <property type="entry name" value="HTH_3"/>
    <property type="match status" value="1"/>
</dbReference>
<dbReference type="RefSeq" id="WP_159805485.1">
    <property type="nucleotide sequence ID" value="NZ_BLJE01000002.1"/>
</dbReference>
<dbReference type="EMBL" id="BLJE01000002">
    <property type="protein sequence ID" value="GFE64361.1"/>
    <property type="molecule type" value="Genomic_DNA"/>
</dbReference>
<protein>
    <recommendedName>
        <fullName evidence="1">HTH cro/C1-type domain-containing protein</fullName>
    </recommendedName>
</protein>
<dbReference type="GO" id="GO:0003677">
    <property type="term" value="F:DNA binding"/>
    <property type="evidence" value="ECO:0007669"/>
    <property type="project" value="InterPro"/>
</dbReference>
<evidence type="ECO:0000259" key="1">
    <source>
        <dbReference type="PROSITE" id="PS50943"/>
    </source>
</evidence>
<name>A0A6N6JDD9_9RHOB</name>
<dbReference type="SMART" id="SM00530">
    <property type="entry name" value="HTH_XRE"/>
    <property type="match status" value="1"/>
</dbReference>
<dbReference type="PROSITE" id="PS50943">
    <property type="entry name" value="HTH_CROC1"/>
    <property type="match status" value="1"/>
</dbReference>
<dbReference type="OrthoDB" id="7861047at2"/>
<accession>A0A6N6JDD9</accession>
<dbReference type="Gene3D" id="1.10.260.40">
    <property type="entry name" value="lambda repressor-like DNA-binding domains"/>
    <property type="match status" value="1"/>
</dbReference>
<dbReference type="InterPro" id="IPR010982">
    <property type="entry name" value="Lambda_DNA-bd_dom_sf"/>
</dbReference>
<dbReference type="Proteomes" id="UP000436822">
    <property type="component" value="Unassembled WGS sequence"/>
</dbReference>
<dbReference type="CDD" id="cd00093">
    <property type="entry name" value="HTH_XRE"/>
    <property type="match status" value="1"/>
</dbReference>
<organism evidence="2 3">
    <name type="scientific">Litoreibacter roseus</name>
    <dbReference type="NCBI Taxonomy" id="2601869"/>
    <lineage>
        <taxon>Bacteria</taxon>
        <taxon>Pseudomonadati</taxon>
        <taxon>Pseudomonadota</taxon>
        <taxon>Alphaproteobacteria</taxon>
        <taxon>Rhodobacterales</taxon>
        <taxon>Roseobacteraceae</taxon>
        <taxon>Litoreibacter</taxon>
    </lineage>
</organism>
<feature type="domain" description="HTH cro/C1-type" evidence="1">
    <location>
        <begin position="44"/>
        <end position="98"/>
    </location>
</feature>
<sequence>MSNYKFMKRSKSDLAAAEAELEADREQEAEQMRFGPAGSVHANLKQFRIRNGYKKQDLAQIMEITPRTYYAYEEGKRAIPSTALVKLAALTRCDLNEILLGRPAPSNQQSIRKSVDDLNATIEFLHAAYPKMDLATRLEVACFVVKSDWQNTVRMHPENIREAVKVITRYRFHPEELHAPPCREDFDERQDLYEEAMAEWEGIVEEDIGKKVSTDMRWPKFDGWDEMASAIETLAQACGAQVYCSQKYQYLNVEVQKRANSPEKTKALHIIADIVEKLTDRG</sequence>
<gene>
    <name evidence="2" type="ORF">KIN_14350</name>
</gene>
<dbReference type="AlphaFoldDB" id="A0A6N6JDD9"/>
<evidence type="ECO:0000313" key="2">
    <source>
        <dbReference type="EMBL" id="GFE64361.1"/>
    </source>
</evidence>
<proteinExistence type="predicted"/>
<dbReference type="SUPFAM" id="SSF47413">
    <property type="entry name" value="lambda repressor-like DNA-binding domains"/>
    <property type="match status" value="1"/>
</dbReference>
<reference evidence="2 3" key="1">
    <citation type="submission" date="2019-12" db="EMBL/GenBank/DDBJ databases">
        <title>Litoreibacter badius sp. nov., a novel bacteriochlorophyll a-containing bacterium in the genus Litoreibacter.</title>
        <authorList>
            <person name="Kanamuro M."/>
            <person name="Takabe Y."/>
            <person name="Mori K."/>
            <person name="Takaichi S."/>
            <person name="Hanada S."/>
        </authorList>
    </citation>
    <scope>NUCLEOTIDE SEQUENCE [LARGE SCALE GENOMIC DNA]</scope>
    <source>
        <strain evidence="2 3">K6</strain>
    </source>
</reference>
<comment type="caution">
    <text evidence="2">The sequence shown here is derived from an EMBL/GenBank/DDBJ whole genome shotgun (WGS) entry which is preliminary data.</text>
</comment>